<organism evidence="1">
    <name type="scientific">uncultured Caudovirales phage</name>
    <dbReference type="NCBI Taxonomy" id="2100421"/>
    <lineage>
        <taxon>Viruses</taxon>
        <taxon>Duplodnaviria</taxon>
        <taxon>Heunggongvirae</taxon>
        <taxon>Uroviricota</taxon>
        <taxon>Caudoviricetes</taxon>
        <taxon>Peduoviridae</taxon>
        <taxon>Maltschvirus</taxon>
        <taxon>Maltschvirus maltsch</taxon>
    </lineage>
</organism>
<accession>A0A6J5PQ23</accession>
<reference evidence="1" key="1">
    <citation type="submission" date="2020-05" db="EMBL/GenBank/DDBJ databases">
        <authorList>
            <person name="Chiriac C."/>
            <person name="Salcher M."/>
            <person name="Ghai R."/>
            <person name="Kavagutti S V."/>
        </authorList>
    </citation>
    <scope>NUCLEOTIDE SEQUENCE</scope>
</reference>
<sequence>MDEEAQTVACTQLLANVVSLAVIDACLKPVKRNDSSRHKVFVSQDKAIDAIMFLMESAEHFVELIGMEGSRFKKELIKTTRKDSTNDITKHLTDEQRRNFRFNLDYWTKNPARRRFLPEEEE</sequence>
<dbReference type="EMBL" id="LR796899">
    <property type="protein sequence ID" value="CAB4173272.1"/>
    <property type="molecule type" value="Genomic_DNA"/>
</dbReference>
<evidence type="ECO:0000313" key="1">
    <source>
        <dbReference type="EMBL" id="CAB4173272.1"/>
    </source>
</evidence>
<proteinExistence type="predicted"/>
<gene>
    <name evidence="1" type="ORF">UFOVP953_45</name>
</gene>
<protein>
    <submittedName>
        <fullName evidence="1">Uncharacterized protein</fullName>
    </submittedName>
</protein>
<name>A0A6J5PQ23_9CAUD</name>